<feature type="domain" description="Costars" evidence="2">
    <location>
        <begin position="24"/>
        <end position="102"/>
    </location>
</feature>
<dbReference type="Proteomes" id="UP000825002">
    <property type="component" value="Unassembled WGS sequence"/>
</dbReference>
<reference evidence="3 4" key="1">
    <citation type="submission" date="2020-10" db="EMBL/GenBank/DDBJ databases">
        <authorList>
            <person name="Klimov P.B."/>
            <person name="Dyachkov S.M."/>
            <person name="Chetverikov P.E."/>
        </authorList>
    </citation>
    <scope>NUCLEOTIDE SEQUENCE [LARGE SCALE GENOMIC DNA]</scope>
    <source>
        <strain evidence="3">BMOC 18-1129-001#AD2665</strain>
        <tissue evidence="3">Entire mites</tissue>
    </source>
</reference>
<feature type="region of interest" description="Disordered" evidence="1">
    <location>
        <begin position="1"/>
        <end position="26"/>
    </location>
</feature>
<name>A0ABQ7S9C2_9ACAR</name>
<dbReference type="InterPro" id="IPR026111">
    <property type="entry name" value="Abra"/>
</dbReference>
<comment type="caution">
    <text evidence="3">The sequence shown here is derived from an EMBL/GenBank/DDBJ whole genome shotgun (WGS) entry which is preliminary data.</text>
</comment>
<proteinExistence type="predicted"/>
<dbReference type="InterPro" id="IPR027817">
    <property type="entry name" value="Costars_dom"/>
</dbReference>
<protein>
    <submittedName>
        <fullName evidence="3">Actin-binding Rho-activating protein</fullName>
    </submittedName>
</protein>
<keyword evidence="4" id="KW-1185">Reference proteome</keyword>
<sequence>MSNVKQPKQQPGVPQSKPGPEMGDYIDNEVSKLCENIEDIGTPVTSGKGIAQVKFGDLFKVHSEVSNRLASVLSRARKNGFVDFKGELLMTGRDEKEIVTLLKKPPKTVQITKTQMVKTS</sequence>
<dbReference type="Gene3D" id="1.10.10.1540">
    <property type="entry name" value="Costar domain"/>
    <property type="match status" value="1"/>
</dbReference>
<evidence type="ECO:0000313" key="3">
    <source>
        <dbReference type="EMBL" id="KAG9509820.1"/>
    </source>
</evidence>
<evidence type="ECO:0000313" key="4">
    <source>
        <dbReference type="Proteomes" id="UP000825002"/>
    </source>
</evidence>
<accession>A0ABQ7S9C2</accession>
<evidence type="ECO:0000259" key="2">
    <source>
        <dbReference type="SMART" id="SM01283"/>
    </source>
</evidence>
<dbReference type="PANTHER" id="PTHR22739:SF7">
    <property type="entry name" value="EG:152A3.3 PROTEIN-RELATED"/>
    <property type="match status" value="1"/>
</dbReference>
<dbReference type="Pfam" id="PF14705">
    <property type="entry name" value="Costars"/>
    <property type="match status" value="1"/>
</dbReference>
<organism evidence="3 4">
    <name type="scientific">Fragariocoptes setiger</name>
    <dbReference type="NCBI Taxonomy" id="1670756"/>
    <lineage>
        <taxon>Eukaryota</taxon>
        <taxon>Metazoa</taxon>
        <taxon>Ecdysozoa</taxon>
        <taxon>Arthropoda</taxon>
        <taxon>Chelicerata</taxon>
        <taxon>Arachnida</taxon>
        <taxon>Acari</taxon>
        <taxon>Acariformes</taxon>
        <taxon>Trombidiformes</taxon>
        <taxon>Prostigmata</taxon>
        <taxon>Eupodina</taxon>
        <taxon>Eriophyoidea</taxon>
        <taxon>Phytoptidae</taxon>
        <taxon>Fragariocoptes</taxon>
    </lineage>
</organism>
<dbReference type="PANTHER" id="PTHR22739">
    <property type="entry name" value="STRIATED MUSCLE ACTIVATOR OF RHO-DEPENDENT SIGNALING-RELATED"/>
    <property type="match status" value="1"/>
</dbReference>
<dbReference type="EMBL" id="JAIFTH010000322">
    <property type="protein sequence ID" value="KAG9509820.1"/>
    <property type="molecule type" value="Genomic_DNA"/>
</dbReference>
<gene>
    <name evidence="3" type="primary">ABRA</name>
    <name evidence="3" type="ORF">GZH46_01651</name>
</gene>
<evidence type="ECO:0000256" key="1">
    <source>
        <dbReference type="SAM" id="MobiDB-lite"/>
    </source>
</evidence>
<feature type="compositionally biased region" description="Low complexity" evidence="1">
    <location>
        <begin position="1"/>
        <end position="20"/>
    </location>
</feature>
<dbReference type="InterPro" id="IPR038095">
    <property type="entry name" value="Costars_sf"/>
</dbReference>
<dbReference type="SMART" id="SM01283">
    <property type="entry name" value="Costars"/>
    <property type="match status" value="1"/>
</dbReference>